<feature type="transmembrane region" description="Helical" evidence="1">
    <location>
        <begin position="56"/>
        <end position="77"/>
    </location>
</feature>
<keyword evidence="1" id="KW-0472">Membrane</keyword>
<geneLocation type="plasmid" evidence="2 3">
    <name>pAMI5</name>
</geneLocation>
<gene>
    <name evidence="2" type="ORF">JCM7686_pAMI5p140</name>
</gene>
<feature type="transmembrane region" description="Helical" evidence="1">
    <location>
        <begin position="131"/>
        <end position="158"/>
    </location>
</feature>
<dbReference type="AlphaFoldDB" id="S5Z1A1"/>
<dbReference type="KEGG" id="pami:JCM7686_pAMI5p140"/>
<proteinExistence type="predicted"/>
<reference evidence="2 3" key="1">
    <citation type="journal article" date="2014" name="BMC Genomics">
        <title>Architecture and functions of a multipartite genome of the methylotrophic bacterium Paracoccus aminophilus JCM 7686, containing primary and secondary chromids.</title>
        <authorList>
            <person name="Dziewit L."/>
            <person name="Czarnecki J."/>
            <person name="Wibberg D."/>
            <person name="Radlinska M."/>
            <person name="Mrozek P."/>
            <person name="Szymczak M."/>
            <person name="Schluter A."/>
            <person name="Puhler A."/>
            <person name="Bartosik D."/>
        </authorList>
    </citation>
    <scope>NUCLEOTIDE SEQUENCE [LARGE SCALE GENOMIC DNA]</scope>
    <source>
        <strain evidence="2">JCM 7686</strain>
        <plasmid evidence="3">Plasmid pAMI5</plasmid>
    </source>
</reference>
<evidence type="ECO:0000313" key="2">
    <source>
        <dbReference type="EMBL" id="AGT11206.1"/>
    </source>
</evidence>
<sequence length="200" mass="21567">MVFLYDLTMPDILQRIAAALIYAGLQGFLLALLLHLLGDARATESGRLSLNPFNHVLVSGVFLNIAFRMSWIAPLPFSPAKGLARFRPLIAVLASFALLLALVPLLDLARAPLHQYLSRGAGYMVLATIDSLQITLVGSVALGLLPLPGLLLGTALPVIFPRLAKRYRKLAGVGMALAAILLILGWFPDVMPLVRALRLV</sequence>
<dbReference type="EMBL" id="CP006653">
    <property type="protein sequence ID" value="AGT11206.1"/>
    <property type="molecule type" value="Genomic_DNA"/>
</dbReference>
<evidence type="ECO:0000313" key="3">
    <source>
        <dbReference type="Proteomes" id="UP000015480"/>
    </source>
</evidence>
<keyword evidence="2" id="KW-0614">Plasmid</keyword>
<evidence type="ECO:0000256" key="1">
    <source>
        <dbReference type="SAM" id="Phobius"/>
    </source>
</evidence>
<feature type="transmembrane region" description="Helical" evidence="1">
    <location>
        <begin position="170"/>
        <end position="187"/>
    </location>
</feature>
<keyword evidence="1" id="KW-0812">Transmembrane</keyword>
<feature type="transmembrane region" description="Helical" evidence="1">
    <location>
        <begin position="12"/>
        <end position="36"/>
    </location>
</feature>
<keyword evidence="1" id="KW-1133">Transmembrane helix</keyword>
<organism evidence="2 3">
    <name type="scientific">Paracoccus aminophilus JCM 7686</name>
    <dbReference type="NCBI Taxonomy" id="1367847"/>
    <lineage>
        <taxon>Bacteria</taxon>
        <taxon>Pseudomonadati</taxon>
        <taxon>Pseudomonadota</taxon>
        <taxon>Alphaproteobacteria</taxon>
        <taxon>Rhodobacterales</taxon>
        <taxon>Paracoccaceae</taxon>
        <taxon>Paracoccus</taxon>
    </lineage>
</organism>
<accession>S5Z1A1</accession>
<feature type="transmembrane region" description="Helical" evidence="1">
    <location>
        <begin position="89"/>
        <end position="111"/>
    </location>
</feature>
<dbReference type="Proteomes" id="UP000015480">
    <property type="component" value="Plasmid pAMI5"/>
</dbReference>
<protein>
    <submittedName>
        <fullName evidence="2">Uncharacterized protein</fullName>
    </submittedName>
</protein>
<dbReference type="HOGENOM" id="CLU_1346893_0_0_5"/>
<name>S5Z1A1_PARAH</name>
<dbReference type="PATRIC" id="fig|1367847.3.peg.4174"/>
<dbReference type="RefSeq" id="WP_020952977.1">
    <property type="nucleotide sequence ID" value="NC_022043.1"/>
</dbReference>
<dbReference type="OrthoDB" id="9800627at2"/>
<keyword evidence="3" id="KW-1185">Reference proteome</keyword>